<keyword evidence="3" id="KW-0732">Signal</keyword>
<dbReference type="Gene3D" id="2.130.10.30">
    <property type="entry name" value="Regulator of chromosome condensation 1/beta-lactamase-inhibitor protein II"/>
    <property type="match status" value="2"/>
</dbReference>
<organism evidence="4 5">
    <name type="scientific">Actinomadura rayongensis</name>
    <dbReference type="NCBI Taxonomy" id="1429076"/>
    <lineage>
        <taxon>Bacteria</taxon>
        <taxon>Bacillati</taxon>
        <taxon>Actinomycetota</taxon>
        <taxon>Actinomycetes</taxon>
        <taxon>Streptosporangiales</taxon>
        <taxon>Thermomonosporaceae</taxon>
        <taxon>Actinomadura</taxon>
    </lineage>
</organism>
<dbReference type="InterPro" id="IPR000408">
    <property type="entry name" value="Reg_chr_condens"/>
</dbReference>
<dbReference type="PRINTS" id="PR00633">
    <property type="entry name" value="RCCNDNSATION"/>
</dbReference>
<evidence type="ECO:0000256" key="1">
    <source>
        <dbReference type="ARBA" id="ARBA00022737"/>
    </source>
</evidence>
<evidence type="ECO:0000256" key="3">
    <source>
        <dbReference type="SAM" id="SignalP"/>
    </source>
</evidence>
<dbReference type="InterPro" id="IPR009091">
    <property type="entry name" value="RCC1/BLIP-II"/>
</dbReference>
<dbReference type="Pfam" id="PF00415">
    <property type="entry name" value="RCC1"/>
    <property type="match status" value="3"/>
</dbReference>
<dbReference type="PROSITE" id="PS51257">
    <property type="entry name" value="PROKAR_LIPOPROTEIN"/>
    <property type="match status" value="1"/>
</dbReference>
<dbReference type="PANTHER" id="PTHR22870">
    <property type="entry name" value="REGULATOR OF CHROMOSOME CONDENSATION"/>
    <property type="match status" value="1"/>
</dbReference>
<evidence type="ECO:0000313" key="4">
    <source>
        <dbReference type="EMBL" id="MXQ64487.1"/>
    </source>
</evidence>
<dbReference type="PROSITE" id="PS00626">
    <property type="entry name" value="RCC1_2"/>
    <property type="match status" value="1"/>
</dbReference>
<feature type="chain" id="PRO_5039695966" evidence="3">
    <location>
        <begin position="25"/>
        <end position="438"/>
    </location>
</feature>
<dbReference type="AlphaFoldDB" id="A0A6I4W2R9"/>
<dbReference type="SUPFAM" id="SSF50985">
    <property type="entry name" value="RCC1/BLIP-II"/>
    <property type="match status" value="1"/>
</dbReference>
<accession>A0A6I4W2R9</accession>
<dbReference type="PROSITE" id="PS50012">
    <property type="entry name" value="RCC1_3"/>
    <property type="match status" value="7"/>
</dbReference>
<dbReference type="OrthoDB" id="9796385at2"/>
<gene>
    <name evidence="4" type="ORF">GQ466_10595</name>
</gene>
<feature type="region of interest" description="Disordered" evidence="2">
    <location>
        <begin position="168"/>
        <end position="195"/>
    </location>
</feature>
<sequence>MISALRSPAALATLPLVLVTAACAPRPIAKVPPPTPRPPAGVAAATTGTVWASGLNTDGQLGSPADGSVPSLTPVAGVGGRGRLTGVRAVAGGGRHSLALLDGGTVVAWGSNDHGQLGDGTVRDRPLPAPVRAPDGGPGVLDDAVAISADGDFSMALRANGQVVTWGDGADGQRGIGRRPAPRTPTTVLGTSGKHPLDDVAAVSADGRTELALRTNGQVVAWGSNAYGTVGDGTRTSRPLPVPVRGPHGAARLTGVTRIAMGGKHGLALLREGRVVAWGRNDLGQLGDGTRRDRRTPVVVAGVHGNGRLVGVTAVSAADEHNYALLRDGTVVAWGANTAGQLGDGSWRPHTVPVPVVAAHGPLLRGVEQIDAGDAYGVAVLTDGAPLTWGAGGRGQLAAGNKVSRSRPGPLVMTHGDTVRPVLTVGVGERHLLLVLRD</sequence>
<dbReference type="Proteomes" id="UP000431901">
    <property type="component" value="Unassembled WGS sequence"/>
</dbReference>
<evidence type="ECO:0000256" key="2">
    <source>
        <dbReference type="SAM" id="MobiDB-lite"/>
    </source>
</evidence>
<protein>
    <submittedName>
        <fullName evidence="4">Chromosome condensation regulator RCC1</fullName>
    </submittedName>
</protein>
<dbReference type="EMBL" id="WUTW01000002">
    <property type="protein sequence ID" value="MXQ64487.1"/>
    <property type="molecule type" value="Genomic_DNA"/>
</dbReference>
<dbReference type="Pfam" id="PF13540">
    <property type="entry name" value="RCC1_2"/>
    <property type="match status" value="2"/>
</dbReference>
<feature type="signal peptide" evidence="3">
    <location>
        <begin position="1"/>
        <end position="24"/>
    </location>
</feature>
<dbReference type="InterPro" id="IPR051210">
    <property type="entry name" value="Ub_ligase/GEF_domain"/>
</dbReference>
<name>A0A6I4W2R9_9ACTN</name>
<comment type="caution">
    <text evidence="4">The sequence shown here is derived from an EMBL/GenBank/DDBJ whole genome shotgun (WGS) entry which is preliminary data.</text>
</comment>
<evidence type="ECO:0000313" key="5">
    <source>
        <dbReference type="Proteomes" id="UP000431901"/>
    </source>
</evidence>
<dbReference type="PANTHER" id="PTHR22870:SF408">
    <property type="entry name" value="OS09G0560450 PROTEIN"/>
    <property type="match status" value="1"/>
</dbReference>
<keyword evidence="5" id="KW-1185">Reference proteome</keyword>
<proteinExistence type="predicted"/>
<reference evidence="4 5" key="1">
    <citation type="submission" date="2019-12" db="EMBL/GenBank/DDBJ databases">
        <title>Nocardia macrotermitis sp. nov. and Nocardia aurantia sp. nov., isolated from the gut of the fungus growing-termite Macrotermes natalensis.</title>
        <authorList>
            <person name="Christine B."/>
            <person name="Rene B."/>
        </authorList>
    </citation>
    <scope>NUCLEOTIDE SEQUENCE [LARGE SCALE GENOMIC DNA]</scope>
    <source>
        <strain evidence="4 5">DSM 102126</strain>
    </source>
</reference>
<keyword evidence="1" id="KW-0677">Repeat</keyword>
<dbReference type="RefSeq" id="WP_161102712.1">
    <property type="nucleotide sequence ID" value="NZ_JBHLYI010000001.1"/>
</dbReference>